<keyword evidence="1" id="KW-0547">Nucleotide-binding</keyword>
<dbReference type="GO" id="GO:0005524">
    <property type="term" value="F:ATP binding"/>
    <property type="evidence" value="ECO:0007669"/>
    <property type="project" value="UniProtKB-KW"/>
</dbReference>
<organism evidence="6 7">
    <name type="scientific">Helianthus annuus</name>
    <name type="common">Common sunflower</name>
    <dbReference type="NCBI Taxonomy" id="4232"/>
    <lineage>
        <taxon>Eukaryota</taxon>
        <taxon>Viridiplantae</taxon>
        <taxon>Streptophyta</taxon>
        <taxon>Embryophyta</taxon>
        <taxon>Tracheophyta</taxon>
        <taxon>Spermatophyta</taxon>
        <taxon>Magnoliopsida</taxon>
        <taxon>eudicotyledons</taxon>
        <taxon>Gunneridae</taxon>
        <taxon>Pentapetalae</taxon>
        <taxon>asterids</taxon>
        <taxon>campanulids</taxon>
        <taxon>Asterales</taxon>
        <taxon>Asteraceae</taxon>
        <taxon>Asteroideae</taxon>
        <taxon>Heliantheae alliance</taxon>
        <taxon>Heliantheae</taxon>
        <taxon>Helianthus</taxon>
    </lineage>
</organism>
<keyword evidence="7" id="KW-1185">Reference proteome</keyword>
<dbReference type="InterPro" id="IPR001650">
    <property type="entry name" value="Helicase_C-like"/>
</dbReference>
<keyword evidence="2 6" id="KW-0378">Hydrolase</keyword>
<reference evidence="5 7" key="1">
    <citation type="journal article" date="2017" name="Nature">
        <title>The sunflower genome provides insights into oil metabolism, flowering and Asterid evolution.</title>
        <authorList>
            <person name="Badouin H."/>
            <person name="Gouzy J."/>
            <person name="Grassa C.J."/>
            <person name="Murat F."/>
            <person name="Staton S.E."/>
            <person name="Cottret L."/>
            <person name="Lelandais-Briere C."/>
            <person name="Owens G.L."/>
            <person name="Carrere S."/>
            <person name="Mayjonade B."/>
            <person name="Legrand L."/>
            <person name="Gill N."/>
            <person name="Kane N.C."/>
            <person name="Bowers J.E."/>
            <person name="Hubner S."/>
            <person name="Bellec A."/>
            <person name="Berard A."/>
            <person name="Berges H."/>
            <person name="Blanchet N."/>
            <person name="Boniface M.C."/>
            <person name="Brunel D."/>
            <person name="Catrice O."/>
            <person name="Chaidir N."/>
            <person name="Claudel C."/>
            <person name="Donnadieu C."/>
            <person name="Faraut T."/>
            <person name="Fievet G."/>
            <person name="Helmstetter N."/>
            <person name="King M."/>
            <person name="Knapp S.J."/>
            <person name="Lai Z."/>
            <person name="Le Paslier M.C."/>
            <person name="Lippi Y."/>
            <person name="Lorenzon L."/>
            <person name="Mandel J.R."/>
            <person name="Marage G."/>
            <person name="Marchand G."/>
            <person name="Marquand E."/>
            <person name="Bret-Mestries E."/>
            <person name="Morien E."/>
            <person name="Nambeesan S."/>
            <person name="Nguyen T."/>
            <person name="Pegot-Espagnet P."/>
            <person name="Pouilly N."/>
            <person name="Raftis F."/>
            <person name="Sallet E."/>
            <person name="Schiex T."/>
            <person name="Thomas J."/>
            <person name="Vandecasteele C."/>
            <person name="Vares D."/>
            <person name="Vear F."/>
            <person name="Vautrin S."/>
            <person name="Crespi M."/>
            <person name="Mangin B."/>
            <person name="Burke J.M."/>
            <person name="Salse J."/>
            <person name="Munos S."/>
            <person name="Vincourt P."/>
            <person name="Rieseberg L.H."/>
            <person name="Langlade N.B."/>
        </authorList>
    </citation>
    <scope>NUCLEOTIDE SEQUENCE [LARGE SCALE GENOMIC DNA]</scope>
    <source>
        <strain evidence="7">cv. SF193</strain>
        <tissue evidence="5">Leaves</tissue>
    </source>
</reference>
<dbReference type="EMBL" id="MNCJ02000326">
    <property type="protein sequence ID" value="KAF5780644.1"/>
    <property type="molecule type" value="Genomic_DNA"/>
</dbReference>
<proteinExistence type="predicted"/>
<gene>
    <name evidence="6" type="ORF">HannXRQ_Chr11g0329561</name>
    <name evidence="5" type="ORF">HanXRQr2_Chr11g0474261</name>
</gene>
<dbReference type="EMBL" id="CM007900">
    <property type="protein sequence ID" value="OTG07361.1"/>
    <property type="molecule type" value="Genomic_DNA"/>
</dbReference>
<dbReference type="STRING" id="4232.A0A251TBN7"/>
<dbReference type="InterPro" id="IPR050628">
    <property type="entry name" value="SNF2_RAD54_helicase_TF"/>
</dbReference>
<dbReference type="Pfam" id="PF00271">
    <property type="entry name" value="Helicase_C"/>
    <property type="match status" value="1"/>
</dbReference>
<sequence>MISERSSFVAGSEAQRHSSAIRRKIAILGTRLDSLQSLLTKLPAKQPLTGKEMNRRRHMLANLRTKVTQMASMLNMSSFRNRDNLLGPGTKYLGWWLMMGDYGAGISGRCPSPLISMVLNIGDLMAQCLHLQGIVLLKISTLILRGNTLQVPVVLMSLKAWNLGLNTVSASHVILYDLCLNLTTEDKAIDQAHRIGQTRPVTVSRLIVKNTVEDIILALQDKKRKMVALAFGEDQSGTSTAHLTNEDLRFLFMGAR</sequence>
<evidence type="ECO:0000259" key="4">
    <source>
        <dbReference type="Pfam" id="PF00271"/>
    </source>
</evidence>
<dbReference type="PANTHER" id="PTHR45626:SF24">
    <property type="entry name" value="HELICASE-LIKE TRANSCRIPTION FACTOR CHR28-RELATED"/>
    <property type="match status" value="1"/>
</dbReference>
<evidence type="ECO:0000313" key="5">
    <source>
        <dbReference type="EMBL" id="KAF5780644.1"/>
    </source>
</evidence>
<dbReference type="Proteomes" id="UP000215914">
    <property type="component" value="Chromosome 11"/>
</dbReference>
<feature type="domain" description="Helicase C-terminal" evidence="4">
    <location>
        <begin position="150"/>
        <end position="196"/>
    </location>
</feature>
<reference evidence="5" key="3">
    <citation type="submission" date="2020-06" db="EMBL/GenBank/DDBJ databases">
        <title>Helianthus annuus Genome sequencing and assembly Release 2.</title>
        <authorList>
            <person name="Gouzy J."/>
            <person name="Langlade N."/>
            <person name="Munos S."/>
        </authorList>
    </citation>
    <scope>NUCLEOTIDE SEQUENCE</scope>
    <source>
        <tissue evidence="5">Leaves</tissue>
    </source>
</reference>
<keyword evidence="3" id="KW-0067">ATP-binding</keyword>
<evidence type="ECO:0000313" key="7">
    <source>
        <dbReference type="Proteomes" id="UP000215914"/>
    </source>
</evidence>
<dbReference type="SUPFAM" id="SSF52540">
    <property type="entry name" value="P-loop containing nucleoside triphosphate hydrolases"/>
    <property type="match status" value="1"/>
</dbReference>
<dbReference type="InterPro" id="IPR027417">
    <property type="entry name" value="P-loop_NTPase"/>
</dbReference>
<evidence type="ECO:0000256" key="1">
    <source>
        <dbReference type="ARBA" id="ARBA00022741"/>
    </source>
</evidence>
<dbReference type="PANTHER" id="PTHR45626">
    <property type="entry name" value="TRANSCRIPTION TERMINATION FACTOR 2-RELATED"/>
    <property type="match status" value="1"/>
</dbReference>
<dbReference type="InParanoid" id="A0A251TBN7"/>
<dbReference type="GO" id="GO:0016787">
    <property type="term" value="F:hydrolase activity"/>
    <property type="evidence" value="ECO:0007669"/>
    <property type="project" value="UniProtKB-KW"/>
</dbReference>
<accession>A0A251TBN7</accession>
<dbReference type="Gramene" id="mRNA:HanXRQr2_Chr11g0474261">
    <property type="protein sequence ID" value="mRNA:HanXRQr2_Chr11g0474261"/>
    <property type="gene ID" value="HanXRQr2_Chr11g0474261"/>
</dbReference>
<dbReference type="Gene3D" id="3.40.50.300">
    <property type="entry name" value="P-loop containing nucleotide triphosphate hydrolases"/>
    <property type="match status" value="1"/>
</dbReference>
<evidence type="ECO:0000313" key="6">
    <source>
        <dbReference type="EMBL" id="OTG07361.1"/>
    </source>
</evidence>
<dbReference type="InterPro" id="IPR049730">
    <property type="entry name" value="SNF2/RAD54-like_C"/>
</dbReference>
<reference evidence="6" key="2">
    <citation type="submission" date="2017-02" db="EMBL/GenBank/DDBJ databases">
        <title>Sunflower complete genome.</title>
        <authorList>
            <person name="Langlade N."/>
            <person name="Munos S."/>
        </authorList>
    </citation>
    <scope>NUCLEOTIDE SEQUENCE [LARGE SCALE GENOMIC DNA]</scope>
    <source>
        <tissue evidence="6">Leaves</tissue>
    </source>
</reference>
<dbReference type="AlphaFoldDB" id="A0A251TBN7"/>
<dbReference type="CDD" id="cd18793">
    <property type="entry name" value="SF2_C_SNF"/>
    <property type="match status" value="1"/>
</dbReference>
<evidence type="ECO:0000256" key="2">
    <source>
        <dbReference type="ARBA" id="ARBA00022801"/>
    </source>
</evidence>
<evidence type="ECO:0000256" key="3">
    <source>
        <dbReference type="ARBA" id="ARBA00022840"/>
    </source>
</evidence>
<name>A0A251TBN7_HELAN</name>
<protein>
    <submittedName>
        <fullName evidence="5 6">P-loop containing nucleoside triphosphate hydrolase</fullName>
    </submittedName>
</protein>